<sequence>MRTRGWGGNLPRTEDEARERIVAAAMRCIDRSGPAKATLADVASELQVTRQTVYRIFPTTADLLTAVGEAGADQFLDRLADHVADITEPRDALAEAIVYTLGRLPEEPYIGLLVQVGENELFSWGVTSSRAMEFGTSVLRRFPIDWAAAGFDDDEKLDGLAEFMLRVLMSFLQYPSDPPRSPEQLRAYLRRWLGPAVDFGPADGTPAR</sequence>
<dbReference type="PANTHER" id="PTHR30055:SF234">
    <property type="entry name" value="HTH-TYPE TRANSCRIPTIONAL REGULATOR BETI"/>
    <property type="match status" value="1"/>
</dbReference>
<feature type="DNA-binding region" description="H-T-H motif" evidence="4">
    <location>
        <begin position="38"/>
        <end position="57"/>
    </location>
</feature>
<dbReference type="EMBL" id="BAFB01000035">
    <property type="protein sequence ID" value="GAB32977.1"/>
    <property type="molecule type" value="Genomic_DNA"/>
</dbReference>
<dbReference type="AlphaFoldDB" id="H5THL9"/>
<keyword evidence="3" id="KW-0804">Transcription</keyword>
<dbReference type="RefSeq" id="WP_007237238.1">
    <property type="nucleotide sequence ID" value="NZ_BAFB01000035.1"/>
</dbReference>
<dbReference type="InterPro" id="IPR009057">
    <property type="entry name" value="Homeodomain-like_sf"/>
</dbReference>
<gene>
    <name evidence="6" type="ORF">GOOTI_035_00260</name>
</gene>
<reference evidence="6" key="1">
    <citation type="submission" date="2012-02" db="EMBL/GenBank/DDBJ databases">
        <title>Whole genome shotgun sequence of Gordonia otitidis NBRC 100426.</title>
        <authorList>
            <person name="Yoshida I."/>
            <person name="Hosoyama A."/>
            <person name="Tsuchikane K."/>
            <person name="Katsumata H."/>
            <person name="Yamazaki S."/>
            <person name="Fujita N."/>
        </authorList>
    </citation>
    <scope>NUCLEOTIDE SEQUENCE [LARGE SCALE GENOMIC DNA]</scope>
    <source>
        <strain evidence="6">NBRC 100426</strain>
    </source>
</reference>
<evidence type="ECO:0000259" key="5">
    <source>
        <dbReference type="PROSITE" id="PS50977"/>
    </source>
</evidence>
<evidence type="ECO:0000256" key="2">
    <source>
        <dbReference type="ARBA" id="ARBA00023125"/>
    </source>
</evidence>
<keyword evidence="7" id="KW-1185">Reference proteome</keyword>
<evidence type="ECO:0000256" key="3">
    <source>
        <dbReference type="ARBA" id="ARBA00023163"/>
    </source>
</evidence>
<dbReference type="GO" id="GO:0000976">
    <property type="term" value="F:transcription cis-regulatory region binding"/>
    <property type="evidence" value="ECO:0007669"/>
    <property type="project" value="TreeGrafter"/>
</dbReference>
<dbReference type="InterPro" id="IPR050109">
    <property type="entry name" value="HTH-type_TetR-like_transc_reg"/>
</dbReference>
<evidence type="ECO:0000313" key="7">
    <source>
        <dbReference type="Proteomes" id="UP000005038"/>
    </source>
</evidence>
<feature type="domain" description="HTH tetR-type" evidence="5">
    <location>
        <begin position="15"/>
        <end position="75"/>
    </location>
</feature>
<evidence type="ECO:0000313" key="6">
    <source>
        <dbReference type="EMBL" id="GAB32977.1"/>
    </source>
</evidence>
<dbReference type="Gene3D" id="1.10.357.10">
    <property type="entry name" value="Tetracycline Repressor, domain 2"/>
    <property type="match status" value="1"/>
</dbReference>
<dbReference type="OrthoDB" id="3212503at2"/>
<evidence type="ECO:0000256" key="4">
    <source>
        <dbReference type="PROSITE-ProRule" id="PRU00335"/>
    </source>
</evidence>
<protein>
    <submittedName>
        <fullName evidence="6">TetR family transcriptional regulator</fullName>
    </submittedName>
</protein>
<evidence type="ECO:0000256" key="1">
    <source>
        <dbReference type="ARBA" id="ARBA00023015"/>
    </source>
</evidence>
<name>H5THL9_GORO1</name>
<keyword evidence="2 4" id="KW-0238">DNA-binding</keyword>
<dbReference type="GO" id="GO:0003700">
    <property type="term" value="F:DNA-binding transcription factor activity"/>
    <property type="evidence" value="ECO:0007669"/>
    <property type="project" value="TreeGrafter"/>
</dbReference>
<dbReference type="Proteomes" id="UP000005038">
    <property type="component" value="Unassembled WGS sequence"/>
</dbReference>
<accession>H5THL9</accession>
<dbReference type="PANTHER" id="PTHR30055">
    <property type="entry name" value="HTH-TYPE TRANSCRIPTIONAL REGULATOR RUTR"/>
    <property type="match status" value="1"/>
</dbReference>
<organism evidence="6 7">
    <name type="scientific">Gordonia otitidis (strain DSM 44809 / CCUG 52243 / JCM 12355 / NBRC 100426 / IFM 10032)</name>
    <dbReference type="NCBI Taxonomy" id="1108044"/>
    <lineage>
        <taxon>Bacteria</taxon>
        <taxon>Bacillati</taxon>
        <taxon>Actinomycetota</taxon>
        <taxon>Actinomycetes</taxon>
        <taxon>Mycobacteriales</taxon>
        <taxon>Gordoniaceae</taxon>
        <taxon>Gordonia</taxon>
    </lineage>
</organism>
<dbReference type="Pfam" id="PF00440">
    <property type="entry name" value="TetR_N"/>
    <property type="match status" value="1"/>
</dbReference>
<keyword evidence="1" id="KW-0805">Transcription regulation</keyword>
<proteinExistence type="predicted"/>
<dbReference type="SUPFAM" id="SSF46689">
    <property type="entry name" value="Homeodomain-like"/>
    <property type="match status" value="1"/>
</dbReference>
<dbReference type="STRING" id="1108044.GOOTI_035_00260"/>
<dbReference type="InterPro" id="IPR001647">
    <property type="entry name" value="HTH_TetR"/>
</dbReference>
<dbReference type="PROSITE" id="PS50977">
    <property type="entry name" value="HTH_TETR_2"/>
    <property type="match status" value="1"/>
</dbReference>
<comment type="caution">
    <text evidence="6">The sequence shown here is derived from an EMBL/GenBank/DDBJ whole genome shotgun (WGS) entry which is preliminary data.</text>
</comment>